<evidence type="ECO:0000313" key="2">
    <source>
        <dbReference type="EMBL" id="NYE70670.1"/>
    </source>
</evidence>
<dbReference type="AlphaFoldDB" id="A0A7Y9I5I0"/>
<reference evidence="2 3" key="1">
    <citation type="submission" date="2020-07" db="EMBL/GenBank/DDBJ databases">
        <title>Sequencing the genomes of 1000 actinobacteria strains.</title>
        <authorList>
            <person name="Klenk H.-P."/>
        </authorList>
    </citation>
    <scope>NUCLEOTIDE SEQUENCE [LARGE SCALE GENOMIC DNA]</scope>
    <source>
        <strain evidence="2 3">DSM 22083</strain>
    </source>
</reference>
<sequence length="361" mass="37689">MALRRRLGSLLAGLLLLLPAACTATAPAPVWTTVDTLPAGFTAETLAPSPAGLIIGGRAADPARPMLLIEQADGVREVPLTPESAYGRTAALSSIAVAGDQVYAFGGDRGGAHANVRWSVWSGTPDGVREREQIFWVFGGQDAGSLTTMVARPAGPMIIGNWGSPRGLDITVWTARRNTWTRVDSRGSALASTTKELLSERGAAVLGDRVIIAGNALRLDESLLSRAVTWVQDSPGADWRRVDLPSAGTASTALDLACLDECLIAGIIDGKVAGWLGDGATWSRIELPDLSGDPRTAALRVFRVAEGWRIAVGDGATTTVIGPATDPIKGPAGRLIDAAGGDRARLLVEGPEGSRRLHELS</sequence>
<dbReference type="InterPro" id="IPR015915">
    <property type="entry name" value="Kelch-typ_b-propeller"/>
</dbReference>
<evidence type="ECO:0000256" key="1">
    <source>
        <dbReference type="SAM" id="SignalP"/>
    </source>
</evidence>
<comment type="caution">
    <text evidence="2">The sequence shown here is derived from an EMBL/GenBank/DDBJ whole genome shotgun (WGS) entry which is preliminary data.</text>
</comment>
<evidence type="ECO:0000313" key="3">
    <source>
        <dbReference type="Proteomes" id="UP000569914"/>
    </source>
</evidence>
<dbReference type="Proteomes" id="UP000569914">
    <property type="component" value="Unassembled WGS sequence"/>
</dbReference>
<keyword evidence="1" id="KW-0732">Signal</keyword>
<evidence type="ECO:0008006" key="4">
    <source>
        <dbReference type="Google" id="ProtNLM"/>
    </source>
</evidence>
<dbReference type="RefSeq" id="WP_179750302.1">
    <property type="nucleotide sequence ID" value="NZ_JACCBU010000001.1"/>
</dbReference>
<dbReference type="SUPFAM" id="SSF117281">
    <property type="entry name" value="Kelch motif"/>
    <property type="match status" value="1"/>
</dbReference>
<feature type="signal peptide" evidence="1">
    <location>
        <begin position="1"/>
        <end position="24"/>
    </location>
</feature>
<protein>
    <recommendedName>
        <fullName evidence="4">Galactose oxidase, central domain</fullName>
    </recommendedName>
</protein>
<feature type="chain" id="PRO_5039235943" description="Galactose oxidase, central domain" evidence="1">
    <location>
        <begin position="25"/>
        <end position="361"/>
    </location>
</feature>
<name>A0A7Y9I5I0_9ACTN</name>
<organism evidence="2 3">
    <name type="scientific">Microlunatus parietis</name>
    <dbReference type="NCBI Taxonomy" id="682979"/>
    <lineage>
        <taxon>Bacteria</taxon>
        <taxon>Bacillati</taxon>
        <taxon>Actinomycetota</taxon>
        <taxon>Actinomycetes</taxon>
        <taxon>Propionibacteriales</taxon>
        <taxon>Propionibacteriaceae</taxon>
        <taxon>Microlunatus</taxon>
    </lineage>
</organism>
<keyword evidence="3" id="KW-1185">Reference proteome</keyword>
<accession>A0A7Y9I5I0</accession>
<gene>
    <name evidence="2" type="ORF">BKA15_001999</name>
</gene>
<proteinExistence type="predicted"/>
<dbReference type="EMBL" id="JACCBU010000001">
    <property type="protein sequence ID" value="NYE70670.1"/>
    <property type="molecule type" value="Genomic_DNA"/>
</dbReference>